<keyword evidence="6 8" id="KW-1133">Transmembrane helix</keyword>
<protein>
    <recommendedName>
        <fullName evidence="8">Bcr/CflA family efflux transporter</fullName>
    </recommendedName>
</protein>
<dbReference type="PROSITE" id="PS50850">
    <property type="entry name" value="MFS"/>
    <property type="match status" value="1"/>
</dbReference>
<evidence type="ECO:0000256" key="5">
    <source>
        <dbReference type="ARBA" id="ARBA00022692"/>
    </source>
</evidence>
<evidence type="ECO:0000256" key="4">
    <source>
        <dbReference type="ARBA" id="ARBA00022475"/>
    </source>
</evidence>
<evidence type="ECO:0000256" key="3">
    <source>
        <dbReference type="ARBA" id="ARBA00022448"/>
    </source>
</evidence>
<feature type="transmembrane region" description="Helical" evidence="8">
    <location>
        <begin position="26"/>
        <end position="47"/>
    </location>
</feature>
<evidence type="ECO:0000313" key="11">
    <source>
        <dbReference type="Proteomes" id="UP001453229"/>
    </source>
</evidence>
<feature type="transmembrane region" description="Helical" evidence="8">
    <location>
        <begin position="116"/>
        <end position="137"/>
    </location>
</feature>
<dbReference type="Gene3D" id="1.20.1720.10">
    <property type="entry name" value="Multidrug resistance protein D"/>
    <property type="match status" value="1"/>
</dbReference>
<keyword evidence="4" id="KW-1003">Cell membrane</keyword>
<dbReference type="PANTHER" id="PTHR23502:SF132">
    <property type="entry name" value="POLYAMINE TRANSPORTER 2-RELATED"/>
    <property type="match status" value="1"/>
</dbReference>
<keyword evidence="11" id="KW-1185">Reference proteome</keyword>
<evidence type="ECO:0000259" key="9">
    <source>
        <dbReference type="PROSITE" id="PS50850"/>
    </source>
</evidence>
<accession>A0ABZ3CQY4</accession>
<feature type="transmembrane region" description="Helical" evidence="8">
    <location>
        <begin position="263"/>
        <end position="281"/>
    </location>
</feature>
<dbReference type="InterPro" id="IPR036259">
    <property type="entry name" value="MFS_trans_sf"/>
</dbReference>
<dbReference type="CDD" id="cd17320">
    <property type="entry name" value="MFS_MdfA_MDR_like"/>
    <property type="match status" value="1"/>
</dbReference>
<feature type="transmembrane region" description="Helical" evidence="8">
    <location>
        <begin position="177"/>
        <end position="199"/>
    </location>
</feature>
<feature type="transmembrane region" description="Helical" evidence="8">
    <location>
        <begin position="227"/>
        <end position="251"/>
    </location>
</feature>
<feature type="transmembrane region" description="Helical" evidence="8">
    <location>
        <begin position="293"/>
        <end position="318"/>
    </location>
</feature>
<dbReference type="Pfam" id="PF07690">
    <property type="entry name" value="MFS_1"/>
    <property type="match status" value="1"/>
</dbReference>
<gene>
    <name evidence="10" type="ORF">AAGT95_17205</name>
</gene>
<keyword evidence="5 8" id="KW-0812">Transmembrane</keyword>
<dbReference type="InterPro" id="IPR004812">
    <property type="entry name" value="Efflux_drug-R_Bcr/CmlA"/>
</dbReference>
<name>A0ABZ3CQY4_9GAMM</name>
<dbReference type="EMBL" id="CP151919">
    <property type="protein sequence ID" value="XAD53563.1"/>
    <property type="molecule type" value="Genomic_DNA"/>
</dbReference>
<dbReference type="Proteomes" id="UP001453229">
    <property type="component" value="Chromosome"/>
</dbReference>
<dbReference type="RefSeq" id="WP_342594605.1">
    <property type="nucleotide sequence ID" value="NZ_CP151919.1"/>
</dbReference>
<evidence type="ECO:0000256" key="1">
    <source>
        <dbReference type="ARBA" id="ARBA00004651"/>
    </source>
</evidence>
<feature type="transmembrane region" description="Helical" evidence="8">
    <location>
        <begin position="324"/>
        <end position="345"/>
    </location>
</feature>
<evidence type="ECO:0000256" key="2">
    <source>
        <dbReference type="ARBA" id="ARBA00006236"/>
    </source>
</evidence>
<keyword evidence="7 8" id="KW-0472">Membrane</keyword>
<comment type="subcellular location">
    <subcellularLocation>
        <location evidence="8">Cell inner membrane</location>
        <topology evidence="8">Multi-pass membrane protein</topology>
    </subcellularLocation>
    <subcellularLocation>
        <location evidence="1">Cell membrane</location>
        <topology evidence="1">Multi-pass membrane protein</topology>
    </subcellularLocation>
</comment>
<dbReference type="SUPFAM" id="SSF103473">
    <property type="entry name" value="MFS general substrate transporter"/>
    <property type="match status" value="1"/>
</dbReference>
<evidence type="ECO:0000256" key="6">
    <source>
        <dbReference type="ARBA" id="ARBA00022989"/>
    </source>
</evidence>
<dbReference type="InterPro" id="IPR020846">
    <property type="entry name" value="MFS_dom"/>
</dbReference>
<dbReference type="PANTHER" id="PTHR23502">
    <property type="entry name" value="MAJOR FACILITATOR SUPERFAMILY"/>
    <property type="match status" value="1"/>
</dbReference>
<organism evidence="10 11">
    <name type="scientific">Salinicola lusitanus</name>
    <dbReference type="NCBI Taxonomy" id="1949085"/>
    <lineage>
        <taxon>Bacteria</taxon>
        <taxon>Pseudomonadati</taxon>
        <taxon>Pseudomonadota</taxon>
        <taxon>Gammaproteobacteria</taxon>
        <taxon>Oceanospirillales</taxon>
        <taxon>Halomonadaceae</taxon>
        <taxon>Salinicola</taxon>
    </lineage>
</organism>
<evidence type="ECO:0000313" key="10">
    <source>
        <dbReference type="EMBL" id="XAD53563.1"/>
    </source>
</evidence>
<feature type="domain" description="Major facilitator superfamily (MFS) profile" evidence="9">
    <location>
        <begin position="25"/>
        <end position="407"/>
    </location>
</feature>
<evidence type="ECO:0000256" key="7">
    <source>
        <dbReference type="ARBA" id="ARBA00023136"/>
    </source>
</evidence>
<keyword evidence="8" id="KW-0997">Cell inner membrane</keyword>
<proteinExistence type="inferred from homology"/>
<keyword evidence="3 8" id="KW-0813">Transport</keyword>
<feature type="transmembrane region" description="Helical" evidence="8">
    <location>
        <begin position="357"/>
        <end position="376"/>
    </location>
</feature>
<dbReference type="NCBIfam" id="TIGR00710">
    <property type="entry name" value="efflux_Bcr_CflA"/>
    <property type="match status" value="1"/>
</dbReference>
<feature type="transmembrane region" description="Helical" evidence="8">
    <location>
        <begin position="59"/>
        <end position="79"/>
    </location>
</feature>
<evidence type="ECO:0000256" key="8">
    <source>
        <dbReference type="RuleBase" id="RU365088"/>
    </source>
</evidence>
<comment type="similarity">
    <text evidence="2 8">Belongs to the major facilitator superfamily. Bcr/CmlA family.</text>
</comment>
<sequence>MTDPTSSTARSASPAQTTKAGPVPALWMLVMITLAGTLAMHIFVPALPIAGEALHADNARMQLTISLYILGLALGQLFYGPLSDALGRRPALMLGMAIYSIAGVVAWQAQSVEMLIVARFFQAFGGCAGLALGRAMIRDTAAPDRAVQRLAVLNLVVAIGPAMAPLIGSLLTSALGWRTVLLALCLMGVGNLLFVWRLMPETAQATGRINLPNLAHEYRTLLRSPAFIGYAIGGGCVTTAMFAFVASAPFIFVEQLGKPASHVAYYLSLLILSISLGNFITNRTIHRIGLVRLMLSASLLSLAGGISMLVIVLAGWASAVTLEASVLLFTFGVGMTGPTALTLAVGINPKVVGSAAGLYGFAQMGIGALCTALAGLGDNPALGAAVVLATAAVIGQIALRTALRFDRQPPG</sequence>
<reference evidence="10 11" key="1">
    <citation type="submission" date="2024-04" db="EMBL/GenBank/DDBJ databases">
        <title>Salinicola lusitanus LLJ914,a marine bacterium isolated from the Okinawa Trough.</title>
        <authorList>
            <person name="Li J."/>
        </authorList>
    </citation>
    <scope>NUCLEOTIDE SEQUENCE [LARGE SCALE GENOMIC DNA]</scope>
    <source>
        <strain evidence="10 11">LLJ914</strain>
    </source>
</reference>
<feature type="transmembrane region" description="Helical" evidence="8">
    <location>
        <begin position="91"/>
        <end position="110"/>
    </location>
</feature>
<feature type="transmembrane region" description="Helical" evidence="8">
    <location>
        <begin position="382"/>
        <end position="403"/>
    </location>
</feature>
<dbReference type="InterPro" id="IPR011701">
    <property type="entry name" value="MFS"/>
</dbReference>
<feature type="transmembrane region" description="Helical" evidence="8">
    <location>
        <begin position="149"/>
        <end position="171"/>
    </location>
</feature>